<dbReference type="CDD" id="cd00229">
    <property type="entry name" value="SGNH_hydrolase"/>
    <property type="match status" value="1"/>
</dbReference>
<accession>A0A4V1ZDB7</accession>
<dbReference type="InterPro" id="IPR036514">
    <property type="entry name" value="SGNH_hydro_sf"/>
</dbReference>
<keyword evidence="1" id="KW-0472">Membrane</keyword>
<feature type="transmembrane region" description="Helical" evidence="1">
    <location>
        <begin position="64"/>
        <end position="85"/>
    </location>
</feature>
<keyword evidence="3" id="KW-1185">Reference proteome</keyword>
<protein>
    <submittedName>
        <fullName evidence="2">SGNH/GDSL hydrolase family protein</fullName>
    </submittedName>
</protein>
<sequence>MTKKQINWVGFLVGILLFSISLFRETLFINSYFGIYTLLFLKSASILVLGYFFARIIGVRPIRFLIVGICFEAFIRLTMPFAGPINDRVKKIYKYPTLKNIIFPITDYAQNIARNIGSDMGSVQYFETGSRYDEELFYTFEPSQFSFKHINFDNEYSINSKGARDDEASLQKPEIIFIGDSFTTGIGVNQDETFSSKVEKALQKKTLNIGVPSYGTARESLFLKRFDLDSCKYIVLQYCNNDDNENKAFVDNNFKLNKRSEKDYKDAQIYNELVLHYYPFRYTYSLFAKKLLYTLADLMAKKTTSQPQAKAVTNDPVINFFKILQGIQATYPEKKIIVFELGLFATSEEFYKELKKLVETHQLKNVELIDTSKFINCDGCYYSLDFHIKPKGHQLMADTLVNYLKK</sequence>
<evidence type="ECO:0000313" key="3">
    <source>
        <dbReference type="Proteomes" id="UP000293162"/>
    </source>
</evidence>
<dbReference type="GO" id="GO:0016788">
    <property type="term" value="F:hydrolase activity, acting on ester bonds"/>
    <property type="evidence" value="ECO:0007669"/>
    <property type="project" value="UniProtKB-ARBA"/>
</dbReference>
<gene>
    <name evidence="2" type="ORF">EWM59_10840</name>
</gene>
<dbReference type="OrthoDB" id="1414387at2"/>
<name>A0A4V1ZDB7_9BACT</name>
<keyword evidence="2" id="KW-0378">Hydrolase</keyword>
<evidence type="ECO:0000313" key="2">
    <source>
        <dbReference type="EMBL" id="RYU95600.1"/>
    </source>
</evidence>
<comment type="caution">
    <text evidence="2">The sequence shown here is derived from an EMBL/GenBank/DDBJ whole genome shotgun (WGS) entry which is preliminary data.</text>
</comment>
<dbReference type="EMBL" id="SEWF01000013">
    <property type="protein sequence ID" value="RYU95600.1"/>
    <property type="molecule type" value="Genomic_DNA"/>
</dbReference>
<keyword evidence="1" id="KW-0812">Transmembrane</keyword>
<dbReference type="Proteomes" id="UP000293162">
    <property type="component" value="Unassembled WGS sequence"/>
</dbReference>
<feature type="transmembrane region" description="Helical" evidence="1">
    <location>
        <begin position="6"/>
        <end position="23"/>
    </location>
</feature>
<reference evidence="2 3" key="1">
    <citation type="submission" date="2019-02" db="EMBL/GenBank/DDBJ databases">
        <title>Bacterial novel species Emticicia sp. 17J42-9 isolated from soil.</title>
        <authorList>
            <person name="Jung H.-Y."/>
        </authorList>
    </citation>
    <scope>NUCLEOTIDE SEQUENCE [LARGE SCALE GENOMIC DNA]</scope>
    <source>
        <strain evidence="2 3">17J42-9</strain>
    </source>
</reference>
<proteinExistence type="predicted"/>
<organism evidence="2 3">
    <name type="scientific">Emticicia agri</name>
    <dbReference type="NCBI Taxonomy" id="2492393"/>
    <lineage>
        <taxon>Bacteria</taxon>
        <taxon>Pseudomonadati</taxon>
        <taxon>Bacteroidota</taxon>
        <taxon>Cytophagia</taxon>
        <taxon>Cytophagales</taxon>
        <taxon>Leadbetterellaceae</taxon>
        <taxon>Emticicia</taxon>
    </lineage>
</organism>
<dbReference type="Gene3D" id="3.40.50.1110">
    <property type="entry name" value="SGNH hydrolase"/>
    <property type="match status" value="1"/>
</dbReference>
<dbReference type="AlphaFoldDB" id="A0A4V1ZDB7"/>
<evidence type="ECO:0000256" key="1">
    <source>
        <dbReference type="SAM" id="Phobius"/>
    </source>
</evidence>
<dbReference type="SUPFAM" id="SSF52266">
    <property type="entry name" value="SGNH hydrolase"/>
    <property type="match status" value="1"/>
</dbReference>
<keyword evidence="1" id="KW-1133">Transmembrane helix</keyword>
<feature type="transmembrane region" description="Helical" evidence="1">
    <location>
        <begin position="35"/>
        <end position="58"/>
    </location>
</feature>
<dbReference type="RefSeq" id="WP_130020993.1">
    <property type="nucleotide sequence ID" value="NZ_SEWF01000013.1"/>
</dbReference>